<reference evidence="1 2" key="2">
    <citation type="submission" date="2019-09" db="EMBL/GenBank/DDBJ databases">
        <authorList>
            <person name="Jin C."/>
        </authorList>
    </citation>
    <scope>NUCLEOTIDE SEQUENCE [LARGE SCALE GENOMIC DNA]</scope>
    <source>
        <strain evidence="1 2">AN110305</strain>
    </source>
</reference>
<evidence type="ECO:0000313" key="1">
    <source>
        <dbReference type="EMBL" id="KAA2247181.1"/>
    </source>
</evidence>
<reference evidence="1 2" key="1">
    <citation type="submission" date="2019-09" db="EMBL/GenBank/DDBJ databases">
        <title>Goodfellowia gen. nov., a new genus of the Pseudonocardineae related to Actinoalloteichus, containing Goodfellowia coeruleoviolacea gen. nov., comb. nov. gen. nov., comb. nov.</title>
        <authorList>
            <person name="Labeda D."/>
        </authorList>
    </citation>
    <scope>NUCLEOTIDE SEQUENCE [LARGE SCALE GENOMIC DNA]</scope>
    <source>
        <strain evidence="1 2">AN110305</strain>
    </source>
</reference>
<keyword evidence="2" id="KW-1185">Reference proteome</keyword>
<comment type="caution">
    <text evidence="1">The sequence shown here is derived from an EMBL/GenBank/DDBJ whole genome shotgun (WGS) entry which is preliminary data.</text>
</comment>
<dbReference type="RefSeq" id="WP_149855214.1">
    <property type="nucleotide sequence ID" value="NZ_VUOB01000118.1"/>
</dbReference>
<name>A0A5B2W5W0_9PSEU</name>
<evidence type="ECO:0000313" key="2">
    <source>
        <dbReference type="Proteomes" id="UP000323454"/>
    </source>
</evidence>
<organism evidence="1 2">
    <name type="scientific">Solihabitans fulvus</name>
    <dbReference type="NCBI Taxonomy" id="1892852"/>
    <lineage>
        <taxon>Bacteria</taxon>
        <taxon>Bacillati</taxon>
        <taxon>Actinomycetota</taxon>
        <taxon>Actinomycetes</taxon>
        <taxon>Pseudonocardiales</taxon>
        <taxon>Pseudonocardiaceae</taxon>
        <taxon>Solihabitans</taxon>
    </lineage>
</organism>
<dbReference type="AlphaFoldDB" id="A0A5B2W5W0"/>
<dbReference type="EMBL" id="VUOB01000118">
    <property type="protein sequence ID" value="KAA2247181.1"/>
    <property type="molecule type" value="Genomic_DNA"/>
</dbReference>
<gene>
    <name evidence="1" type="ORF">F0L68_40400</name>
</gene>
<accession>A0A5B2W5W0</accession>
<dbReference type="Proteomes" id="UP000323454">
    <property type="component" value="Unassembled WGS sequence"/>
</dbReference>
<proteinExistence type="predicted"/>
<sequence length="62" mass="6688">MPGPEGFDTEDEFITAAFAGELGEDYKTAASGALLSEYLTDEDPNAIADLIRRDVAELRGDH</sequence>
<protein>
    <submittedName>
        <fullName evidence="1">Uncharacterized protein</fullName>
    </submittedName>
</protein>